<dbReference type="Proteomes" id="UP001149400">
    <property type="component" value="Unassembled WGS sequence"/>
</dbReference>
<evidence type="ECO:0000313" key="1">
    <source>
        <dbReference type="EMBL" id="MDD1794777.1"/>
    </source>
</evidence>
<dbReference type="RefSeq" id="WP_274165601.1">
    <property type="nucleotide sequence ID" value="NZ_JAJUBC010000020.1"/>
</dbReference>
<dbReference type="Pfam" id="PF01633">
    <property type="entry name" value="Choline_kinase"/>
    <property type="match status" value="1"/>
</dbReference>
<comment type="caution">
    <text evidence="1">The sequence shown here is derived from an EMBL/GenBank/DDBJ whole genome shotgun (WGS) entry which is preliminary data.</text>
</comment>
<accession>A0ABT5R3D2</accession>
<evidence type="ECO:0000313" key="2">
    <source>
        <dbReference type="Proteomes" id="UP001149400"/>
    </source>
</evidence>
<proteinExistence type="predicted"/>
<dbReference type="Gene3D" id="3.30.200.20">
    <property type="entry name" value="Phosphorylase Kinase, domain 1"/>
    <property type="match status" value="1"/>
</dbReference>
<name>A0ABT5R3D2_9GAMM</name>
<dbReference type="SUPFAM" id="SSF56112">
    <property type="entry name" value="Protein kinase-like (PK-like)"/>
    <property type="match status" value="1"/>
</dbReference>
<dbReference type="Gene3D" id="3.90.1200.10">
    <property type="match status" value="1"/>
</dbReference>
<protein>
    <submittedName>
        <fullName evidence="1">Phosphotransferase</fullName>
    </submittedName>
</protein>
<keyword evidence="2" id="KW-1185">Reference proteome</keyword>
<dbReference type="EMBL" id="JAJUBC010000020">
    <property type="protein sequence ID" value="MDD1794777.1"/>
    <property type="molecule type" value="Genomic_DNA"/>
</dbReference>
<reference evidence="1" key="1">
    <citation type="submission" date="2021-12" db="EMBL/GenBank/DDBJ databases">
        <title>Enterovibrio ZSDZ35 sp. nov. and Enterovibrio ZSDZ42 sp. nov., isolated from coastal seawater in Qingdao.</title>
        <authorList>
            <person name="Zhang P."/>
        </authorList>
    </citation>
    <scope>NUCLEOTIDE SEQUENCE</scope>
    <source>
        <strain evidence="1">ZSDZ42</strain>
    </source>
</reference>
<dbReference type="InterPro" id="IPR011009">
    <property type="entry name" value="Kinase-like_dom_sf"/>
</dbReference>
<organism evidence="1 2">
    <name type="scientific">Enterovibrio gelatinilyticus</name>
    <dbReference type="NCBI Taxonomy" id="2899819"/>
    <lineage>
        <taxon>Bacteria</taxon>
        <taxon>Pseudomonadati</taxon>
        <taxon>Pseudomonadota</taxon>
        <taxon>Gammaproteobacteria</taxon>
        <taxon>Vibrionales</taxon>
        <taxon>Vibrionaceae</taxon>
        <taxon>Enterovibrio</taxon>
    </lineage>
</organism>
<gene>
    <name evidence="1" type="ORF">LRP50_16700</name>
</gene>
<sequence length="279" mass="32103">MQPIELDKAAVVERLRPHFIIENAQWLEGGLSNRCMKLSGSDGREFVWRPNGQPTKIFGLSRQNEHDALLIASQMGLTSRPVALYPEGLLNEWVKGDVLVSAELDMLAELQAKVHELPALTNRFDPFEKGQHYFRCLSSDSLTHDVVSIHQYFQRSAFKSDLTLTTSHYDLGAYNLIRQPNGEVKVIDWEYAALGDPALDLVMTSIANDVDLETLVNRYCQKRRIENVELWHKTCERWLPVAHYLGLLWFLLGFELYGLPLYQERAFQLLADLNKQRYP</sequence>